<name>A0A0J7KH43_LASNI</name>
<keyword evidence="3" id="KW-1185">Reference proteome</keyword>
<organism evidence="2 3">
    <name type="scientific">Lasius niger</name>
    <name type="common">Black garden ant</name>
    <dbReference type="NCBI Taxonomy" id="67767"/>
    <lineage>
        <taxon>Eukaryota</taxon>
        <taxon>Metazoa</taxon>
        <taxon>Ecdysozoa</taxon>
        <taxon>Arthropoda</taxon>
        <taxon>Hexapoda</taxon>
        <taxon>Insecta</taxon>
        <taxon>Pterygota</taxon>
        <taxon>Neoptera</taxon>
        <taxon>Endopterygota</taxon>
        <taxon>Hymenoptera</taxon>
        <taxon>Apocrita</taxon>
        <taxon>Aculeata</taxon>
        <taxon>Formicoidea</taxon>
        <taxon>Formicidae</taxon>
        <taxon>Formicinae</taxon>
        <taxon>Lasius</taxon>
        <taxon>Lasius</taxon>
    </lineage>
</organism>
<feature type="region of interest" description="Disordered" evidence="1">
    <location>
        <begin position="1"/>
        <end position="61"/>
    </location>
</feature>
<evidence type="ECO:0000256" key="1">
    <source>
        <dbReference type="SAM" id="MobiDB-lite"/>
    </source>
</evidence>
<gene>
    <name evidence="2" type="ORF">RF55_10577</name>
</gene>
<sequence length="89" mass="9804">MGRGRGSGRGSHEFMPGMKKIRRIPGTSHMHSSRERSATPPEQDFSDAECPATPVSRSSPVLSISHRSYSQVTKKTNLDKCNTMAPFDI</sequence>
<evidence type="ECO:0000313" key="2">
    <source>
        <dbReference type="EMBL" id="KMQ89758.1"/>
    </source>
</evidence>
<evidence type="ECO:0000313" key="3">
    <source>
        <dbReference type="Proteomes" id="UP000036403"/>
    </source>
</evidence>
<dbReference type="Proteomes" id="UP000036403">
    <property type="component" value="Unassembled WGS sequence"/>
</dbReference>
<dbReference type="AlphaFoldDB" id="A0A0J7KH43"/>
<comment type="caution">
    <text evidence="2">The sequence shown here is derived from an EMBL/GenBank/DDBJ whole genome shotgun (WGS) entry which is preliminary data.</text>
</comment>
<protein>
    <submittedName>
        <fullName evidence="2">Brca1-a complex subunit abraxas</fullName>
    </submittedName>
</protein>
<proteinExistence type="predicted"/>
<reference evidence="2 3" key="1">
    <citation type="submission" date="2015-04" db="EMBL/GenBank/DDBJ databases">
        <title>Lasius niger genome sequencing.</title>
        <authorList>
            <person name="Konorov E.A."/>
            <person name="Nikitin M.A."/>
            <person name="Kirill M.V."/>
            <person name="Chang P."/>
        </authorList>
    </citation>
    <scope>NUCLEOTIDE SEQUENCE [LARGE SCALE GENOMIC DNA]</scope>
    <source>
        <tissue evidence="2">Whole</tissue>
    </source>
</reference>
<dbReference type="STRING" id="67767.A0A0J7KH43"/>
<dbReference type="PaxDb" id="67767-A0A0J7KH43"/>
<dbReference type="EMBL" id="LBMM01007402">
    <property type="protein sequence ID" value="KMQ89758.1"/>
    <property type="molecule type" value="Genomic_DNA"/>
</dbReference>
<accession>A0A0J7KH43</accession>